<reference evidence="1" key="1">
    <citation type="submission" date="2020-10" db="EMBL/GenBank/DDBJ databases">
        <authorList>
            <person name="Gilroy R."/>
        </authorList>
    </citation>
    <scope>NUCLEOTIDE SEQUENCE</scope>
    <source>
        <strain evidence="1">CHK147-3167</strain>
    </source>
</reference>
<dbReference type="EMBL" id="DVFV01000144">
    <property type="protein sequence ID" value="HIQ91600.1"/>
    <property type="molecule type" value="Genomic_DNA"/>
</dbReference>
<comment type="caution">
    <text evidence="1">The sequence shown here is derived from an EMBL/GenBank/DDBJ whole genome shotgun (WGS) entry which is preliminary data.</text>
</comment>
<dbReference type="Proteomes" id="UP000886786">
    <property type="component" value="Unassembled WGS sequence"/>
</dbReference>
<dbReference type="AlphaFoldDB" id="A0A9D0ZUH2"/>
<evidence type="ECO:0000313" key="1">
    <source>
        <dbReference type="EMBL" id="HIQ91600.1"/>
    </source>
</evidence>
<proteinExistence type="predicted"/>
<organism evidence="1 2">
    <name type="scientific">Candidatus Coprosoma intestinipullorum</name>
    <dbReference type="NCBI Taxonomy" id="2840752"/>
    <lineage>
        <taxon>Bacteria</taxon>
        <taxon>Bacillati</taxon>
        <taxon>Bacillota</taxon>
        <taxon>Bacillota incertae sedis</taxon>
        <taxon>Candidatus Coprosoma</taxon>
    </lineage>
</organism>
<accession>A0A9D0ZUH2</accession>
<protein>
    <submittedName>
        <fullName evidence="1">Uncharacterized protein</fullName>
    </submittedName>
</protein>
<sequence>MENLNETQLEIFKKLLNEALYNLQRHFIDYPNWNKYYDLSSKILNSNDIENYYNLATALMNPKVIEVGENREQYNIQKDTLKENIKRCEEFLNQNALDLNGKSIPELPDMPLGDEKPVPTSAYQDDIPDMPFDYPYHNENNISRGRHR</sequence>
<gene>
    <name evidence="1" type="ORF">IAB27_08330</name>
</gene>
<reference evidence="1" key="2">
    <citation type="journal article" date="2021" name="PeerJ">
        <title>Extensive microbial diversity within the chicken gut microbiome revealed by metagenomics and culture.</title>
        <authorList>
            <person name="Gilroy R."/>
            <person name="Ravi A."/>
            <person name="Getino M."/>
            <person name="Pursley I."/>
            <person name="Horton D.L."/>
            <person name="Alikhan N.F."/>
            <person name="Baker D."/>
            <person name="Gharbi K."/>
            <person name="Hall N."/>
            <person name="Watson M."/>
            <person name="Adriaenssens E.M."/>
            <person name="Foster-Nyarko E."/>
            <person name="Jarju S."/>
            <person name="Secka A."/>
            <person name="Antonio M."/>
            <person name="Oren A."/>
            <person name="Chaudhuri R.R."/>
            <person name="La Ragione R."/>
            <person name="Hildebrand F."/>
            <person name="Pallen M.J."/>
        </authorList>
    </citation>
    <scope>NUCLEOTIDE SEQUENCE</scope>
    <source>
        <strain evidence="1">CHK147-3167</strain>
    </source>
</reference>
<evidence type="ECO:0000313" key="2">
    <source>
        <dbReference type="Proteomes" id="UP000886786"/>
    </source>
</evidence>
<name>A0A9D0ZUH2_9FIRM</name>